<proteinExistence type="predicted"/>
<sequence>MWSMTFLIILIASAVASLLAPRYGTDSRRDEKNW</sequence>
<protein>
    <submittedName>
        <fullName evidence="1">Uncharacterized protein</fullName>
    </submittedName>
</protein>
<dbReference type="EMBL" id="CP114014">
    <property type="protein sequence ID" value="XAY08218.1"/>
    <property type="molecule type" value="Genomic_DNA"/>
</dbReference>
<organism evidence="1">
    <name type="scientific">Paraconexibacter sp. AEG42_29</name>
    <dbReference type="NCBI Taxonomy" id="2997339"/>
    <lineage>
        <taxon>Bacteria</taxon>
        <taxon>Bacillati</taxon>
        <taxon>Actinomycetota</taxon>
        <taxon>Thermoleophilia</taxon>
        <taxon>Solirubrobacterales</taxon>
        <taxon>Paraconexibacteraceae</taxon>
        <taxon>Paraconexibacter</taxon>
    </lineage>
</organism>
<gene>
    <name evidence="1" type="ORF">DSM112329_05116</name>
</gene>
<reference evidence="1" key="1">
    <citation type="submission" date="2022-12" db="EMBL/GenBank/DDBJ databases">
        <title>Paraconexibacter alkalitolerans sp. nov. and Baekduia alba sp. nov., isolated from soil and emended description of the genera Paraconexibacter (Chun et al., 2020) and Baekduia (An et al., 2020).</title>
        <authorList>
            <person name="Vieira S."/>
            <person name="Huber K.J."/>
            <person name="Geppert A."/>
            <person name="Wolf J."/>
            <person name="Neumann-Schaal M."/>
            <person name="Muesken M."/>
            <person name="Overmann J."/>
        </authorList>
    </citation>
    <scope>NUCLEOTIDE SEQUENCE</scope>
    <source>
        <strain evidence="1">AEG42_29</strain>
    </source>
</reference>
<evidence type="ECO:0000313" key="1">
    <source>
        <dbReference type="EMBL" id="XAY08218.1"/>
    </source>
</evidence>
<dbReference type="AlphaFoldDB" id="A0AAU7B2P3"/>
<dbReference type="KEGG" id="parq:DSM112329_05116"/>
<accession>A0AAU7B2P3</accession>
<name>A0AAU7B2P3_9ACTN</name>